<dbReference type="RefSeq" id="WP_156007721.1">
    <property type="nucleotide sequence ID" value="NZ_CP045483.1"/>
</dbReference>
<organism evidence="1 2">
    <name type="scientific">Stygiolobus azoricus</name>
    <dbReference type="NCBI Taxonomy" id="41675"/>
    <lineage>
        <taxon>Archaea</taxon>
        <taxon>Thermoproteota</taxon>
        <taxon>Thermoprotei</taxon>
        <taxon>Sulfolobales</taxon>
        <taxon>Sulfolobaceae</taxon>
        <taxon>Stygiolobus</taxon>
    </lineage>
</organism>
<dbReference type="OrthoDB" id="34377at2157"/>
<dbReference type="InterPro" id="IPR036412">
    <property type="entry name" value="HAD-like_sf"/>
</dbReference>
<proteinExistence type="predicted"/>
<dbReference type="SUPFAM" id="SSF56784">
    <property type="entry name" value="HAD-like"/>
    <property type="match status" value="1"/>
</dbReference>
<accession>A0A650CQZ4</accession>
<protein>
    <submittedName>
        <fullName evidence="1">HAD family hydrolase</fullName>
    </submittedName>
</protein>
<keyword evidence="2" id="KW-1185">Reference proteome</keyword>
<dbReference type="InterPro" id="IPR023214">
    <property type="entry name" value="HAD_sf"/>
</dbReference>
<dbReference type="EMBL" id="CP045483">
    <property type="protein sequence ID" value="QGR20271.1"/>
    <property type="molecule type" value="Genomic_DNA"/>
</dbReference>
<sequence length="168" mass="19601">MNFVIWLDGVVLKVDLTDVLYRKYKGEKIEGLEVTTEVFPDWSPFLEKLRQKVSNDKIVFLSPYDKETTKKVMESLAIANFSYVSNDDGITKPSKIPYKALFDMTRWDPVETMTIGSSPLDLLSARFFDSRIKVACVKRFQDCSRYSPYIMADNLEKLYEILMRLRKL</sequence>
<dbReference type="GeneID" id="42799389"/>
<dbReference type="Gene3D" id="3.40.50.1000">
    <property type="entry name" value="HAD superfamily/HAD-like"/>
    <property type="match status" value="1"/>
</dbReference>
<dbReference type="Proteomes" id="UP000423396">
    <property type="component" value="Chromosome"/>
</dbReference>
<evidence type="ECO:0000313" key="2">
    <source>
        <dbReference type="Proteomes" id="UP000423396"/>
    </source>
</evidence>
<reference evidence="1 2" key="1">
    <citation type="submission" date="2019-10" db="EMBL/GenBank/DDBJ databases">
        <title>Genome Sequences from Six Type Strain Members of the Archaeal Family Sulfolobaceae: Acidianus ambivalens, Acidianus infernus, Metallosphaera prunae, Stygiolobus azoricus, Sulfolobus metallicus, and Sulfurisphaera ohwakuensis.</title>
        <authorList>
            <person name="Counts J.A."/>
            <person name="Kelly R.M."/>
        </authorList>
    </citation>
    <scope>NUCLEOTIDE SEQUENCE [LARGE SCALE GENOMIC DNA]</scope>
    <source>
        <strain evidence="1 2">FC6</strain>
    </source>
</reference>
<dbReference type="GO" id="GO:0016787">
    <property type="term" value="F:hydrolase activity"/>
    <property type="evidence" value="ECO:0007669"/>
    <property type="project" value="UniProtKB-KW"/>
</dbReference>
<gene>
    <name evidence="1" type="ORF">D1868_09920</name>
</gene>
<dbReference type="KEGG" id="sazo:D1868_09920"/>
<keyword evidence="1" id="KW-0378">Hydrolase</keyword>
<evidence type="ECO:0000313" key="1">
    <source>
        <dbReference type="EMBL" id="QGR20271.1"/>
    </source>
</evidence>
<name>A0A650CQZ4_9CREN</name>
<dbReference type="AlphaFoldDB" id="A0A650CQZ4"/>